<dbReference type="SMART" id="SM00914">
    <property type="entry name" value="IDEAL"/>
    <property type="match status" value="1"/>
</dbReference>
<dbReference type="PIRSF" id="PIRSF007165">
    <property type="entry name" value="UCP007165"/>
    <property type="match status" value="1"/>
</dbReference>
<dbReference type="Proteomes" id="UP000034287">
    <property type="component" value="Unassembled WGS sequence"/>
</dbReference>
<dbReference type="EMBL" id="LAYZ01000001">
    <property type="protein sequence ID" value="KKK35594.1"/>
    <property type="molecule type" value="Genomic_DNA"/>
</dbReference>
<dbReference type="Pfam" id="PF08858">
    <property type="entry name" value="IDEAL"/>
    <property type="match status" value="1"/>
</dbReference>
<dbReference type="InterPro" id="IPR014957">
    <property type="entry name" value="IDEAL_dom"/>
</dbReference>
<accession>A0A0M2SLN6</accession>
<evidence type="ECO:0000313" key="2">
    <source>
        <dbReference type="EMBL" id="KKK35594.1"/>
    </source>
</evidence>
<dbReference type="InterPro" id="IPR014963">
    <property type="entry name" value="UPF0302_N"/>
</dbReference>
<gene>
    <name evidence="2" type="ORF">WN59_01830</name>
</gene>
<dbReference type="InterPro" id="IPR011188">
    <property type="entry name" value="UPF0302"/>
</dbReference>
<sequence length="155" mass="18185">MRKISYRKDFIDYVLYHYEFEDRVAVWILNFLKSHPVVSKNISFTPDESVERSLRIAAAGTNRPTLVLEKGDTVTNDGEVIFHELNMNQDELLYLDFVFPAGDARYRKVKEIEEDLDKELQTIAEDALLKQIDQALDQQDQELFLRLVKMLKRST</sequence>
<dbReference type="AlphaFoldDB" id="A0A0M2SLN6"/>
<name>A0A0M2SLN6_9STAP</name>
<dbReference type="PATRIC" id="fig|1432562.3.peg.377"/>
<protein>
    <recommendedName>
        <fullName evidence="1">IDEAL domain-containing protein</fullName>
    </recommendedName>
</protein>
<dbReference type="OrthoDB" id="2155814at2"/>
<comment type="caution">
    <text evidence="2">The sequence shown here is derived from an EMBL/GenBank/DDBJ whole genome shotgun (WGS) entry which is preliminary data.</text>
</comment>
<feature type="domain" description="IDEAL" evidence="1">
    <location>
        <begin position="115"/>
        <end position="151"/>
    </location>
</feature>
<evidence type="ECO:0000313" key="3">
    <source>
        <dbReference type="Proteomes" id="UP000034287"/>
    </source>
</evidence>
<dbReference type="InterPro" id="IPR038091">
    <property type="entry name" value="UPF0302_N_sf"/>
</dbReference>
<dbReference type="Gene3D" id="3.40.1530.30">
    <property type="entry name" value="Uncharacterised family UPF0302, N-terminal domain"/>
    <property type="match status" value="1"/>
</dbReference>
<organism evidence="2 3">
    <name type="scientific">Salinicoccus sediminis</name>
    <dbReference type="NCBI Taxonomy" id="1432562"/>
    <lineage>
        <taxon>Bacteria</taxon>
        <taxon>Bacillati</taxon>
        <taxon>Bacillota</taxon>
        <taxon>Bacilli</taxon>
        <taxon>Bacillales</taxon>
        <taxon>Staphylococcaceae</taxon>
        <taxon>Salinicoccus</taxon>
    </lineage>
</organism>
<evidence type="ECO:0000259" key="1">
    <source>
        <dbReference type="SMART" id="SM00914"/>
    </source>
</evidence>
<proteinExistence type="predicted"/>
<keyword evidence="3" id="KW-1185">Reference proteome</keyword>
<dbReference type="Pfam" id="PF08864">
    <property type="entry name" value="UPF0302"/>
    <property type="match status" value="1"/>
</dbReference>
<dbReference type="STRING" id="1432562.WN59_01830"/>
<reference evidence="2 3" key="1">
    <citation type="submission" date="2015-04" db="EMBL/GenBank/DDBJ databases">
        <title>Taxonomic description and genome sequence of Salinicoccus sediminis sp. nov., a novel hyper halotolerant bacterium isolated from marine sediment.</title>
        <authorList>
            <person name="Mathan Kumar R."/>
            <person name="Kaur G."/>
            <person name="Kumar N."/>
            <person name="Kumar A."/>
            <person name="Singh N.K."/>
            <person name="Kaur N."/>
            <person name="Mayilraj S."/>
        </authorList>
    </citation>
    <scope>NUCLEOTIDE SEQUENCE [LARGE SCALE GENOMIC DNA]</scope>
    <source>
        <strain evidence="2 3">SV-16</strain>
    </source>
</reference>
<dbReference type="RefSeq" id="WP_046511663.1">
    <property type="nucleotide sequence ID" value="NZ_LAYZ01000001.1"/>
</dbReference>